<keyword evidence="12" id="KW-1185">Reference proteome</keyword>
<dbReference type="Gene3D" id="1.10.238.10">
    <property type="entry name" value="EF-hand"/>
    <property type="match status" value="1"/>
</dbReference>
<dbReference type="Proteomes" id="UP001152797">
    <property type="component" value="Unassembled WGS sequence"/>
</dbReference>
<dbReference type="PROSITE" id="PS50222">
    <property type="entry name" value="EF_HAND_2"/>
    <property type="match status" value="2"/>
</dbReference>
<dbReference type="PROSITE" id="PS00018">
    <property type="entry name" value="EF_HAND_1"/>
    <property type="match status" value="2"/>
</dbReference>
<dbReference type="GO" id="GO:0005509">
    <property type="term" value="F:calcium ion binding"/>
    <property type="evidence" value="ECO:0007669"/>
    <property type="project" value="InterPro"/>
</dbReference>
<evidence type="ECO:0000256" key="1">
    <source>
        <dbReference type="ARBA" id="ARBA00004141"/>
    </source>
</evidence>
<evidence type="ECO:0000256" key="3">
    <source>
        <dbReference type="ARBA" id="ARBA00022837"/>
    </source>
</evidence>
<keyword evidence="4 7" id="KW-1133">Transmembrane helix</keyword>
<feature type="domain" description="EF-hand" evidence="8">
    <location>
        <begin position="465"/>
        <end position="500"/>
    </location>
</feature>
<dbReference type="InterPro" id="IPR027359">
    <property type="entry name" value="Volt_channel_dom_sf"/>
</dbReference>
<dbReference type="Pfam" id="PF00520">
    <property type="entry name" value="Ion_trans"/>
    <property type="match status" value="1"/>
</dbReference>
<accession>A0A9P1CQR9</accession>
<keyword evidence="5 7" id="KW-0472">Membrane</keyword>
<reference evidence="9" key="1">
    <citation type="submission" date="2022-10" db="EMBL/GenBank/DDBJ databases">
        <authorList>
            <person name="Chen Y."/>
            <person name="Dougan E. K."/>
            <person name="Chan C."/>
            <person name="Rhodes N."/>
            <person name="Thang M."/>
        </authorList>
    </citation>
    <scope>NUCLEOTIDE SEQUENCE</scope>
</reference>
<dbReference type="SMART" id="SM00054">
    <property type="entry name" value="EFh"/>
    <property type="match status" value="2"/>
</dbReference>
<evidence type="ECO:0000256" key="5">
    <source>
        <dbReference type="ARBA" id="ARBA00023136"/>
    </source>
</evidence>
<evidence type="ECO:0000313" key="9">
    <source>
        <dbReference type="EMBL" id="CAI3995473.1"/>
    </source>
</evidence>
<name>A0A9P1CQR9_9DINO</name>
<evidence type="ECO:0000313" key="12">
    <source>
        <dbReference type="Proteomes" id="UP001152797"/>
    </source>
</evidence>
<comment type="caution">
    <text evidence="9">The sequence shown here is derived from an EMBL/GenBank/DDBJ whole genome shotgun (WGS) entry which is preliminary data.</text>
</comment>
<dbReference type="Gene3D" id="1.10.287.70">
    <property type="match status" value="1"/>
</dbReference>
<dbReference type="GO" id="GO:0016020">
    <property type="term" value="C:membrane"/>
    <property type="evidence" value="ECO:0007669"/>
    <property type="project" value="UniProtKB-SubCell"/>
</dbReference>
<dbReference type="InterPro" id="IPR018247">
    <property type="entry name" value="EF_Hand_1_Ca_BS"/>
</dbReference>
<dbReference type="Pfam" id="PF13499">
    <property type="entry name" value="EF-hand_7"/>
    <property type="match status" value="1"/>
</dbReference>
<feature type="domain" description="EF-hand" evidence="8">
    <location>
        <begin position="424"/>
        <end position="459"/>
    </location>
</feature>
<reference evidence="10" key="2">
    <citation type="submission" date="2024-04" db="EMBL/GenBank/DDBJ databases">
        <authorList>
            <person name="Chen Y."/>
            <person name="Shah S."/>
            <person name="Dougan E. K."/>
            <person name="Thang M."/>
            <person name="Chan C."/>
        </authorList>
    </citation>
    <scope>NUCLEOTIDE SEQUENCE [LARGE SCALE GENOMIC DNA]</scope>
</reference>
<dbReference type="AlphaFoldDB" id="A0A9P1CQR9"/>
<feature type="region of interest" description="Disordered" evidence="6">
    <location>
        <begin position="93"/>
        <end position="152"/>
    </location>
</feature>
<dbReference type="EMBL" id="CAMXCT010002079">
    <property type="protein sequence ID" value="CAI3995473.1"/>
    <property type="molecule type" value="Genomic_DNA"/>
</dbReference>
<dbReference type="InterPro" id="IPR011992">
    <property type="entry name" value="EF-hand-dom_pair"/>
</dbReference>
<dbReference type="GO" id="GO:0005216">
    <property type="term" value="F:monoatomic ion channel activity"/>
    <property type="evidence" value="ECO:0007669"/>
    <property type="project" value="InterPro"/>
</dbReference>
<dbReference type="PANTHER" id="PTHR46726">
    <property type="entry name" value="TWO PORE CHANNEL 3"/>
    <property type="match status" value="1"/>
</dbReference>
<feature type="compositionally biased region" description="Basic and acidic residues" evidence="6">
    <location>
        <begin position="130"/>
        <end position="139"/>
    </location>
</feature>
<dbReference type="Gene3D" id="1.20.120.350">
    <property type="entry name" value="Voltage-gated potassium channels. Chain C"/>
    <property type="match status" value="1"/>
</dbReference>
<protein>
    <submittedName>
        <fullName evidence="11">Voltage-dependent T-type calcium channel subunit alpha-1H</fullName>
    </submittedName>
</protein>
<gene>
    <name evidence="9" type="ORF">C1SCF055_LOCUS22035</name>
</gene>
<feature type="transmembrane region" description="Helical" evidence="7">
    <location>
        <begin position="376"/>
        <end position="400"/>
    </location>
</feature>
<feature type="transmembrane region" description="Helical" evidence="7">
    <location>
        <begin position="233"/>
        <end position="252"/>
    </location>
</feature>
<feature type="compositionally biased region" description="Polar residues" evidence="6">
    <location>
        <begin position="109"/>
        <end position="121"/>
    </location>
</feature>
<dbReference type="OrthoDB" id="416585at2759"/>
<dbReference type="SUPFAM" id="SSF81324">
    <property type="entry name" value="Voltage-gated potassium channels"/>
    <property type="match status" value="1"/>
</dbReference>
<keyword evidence="2 7" id="KW-0812">Transmembrane</keyword>
<organism evidence="9">
    <name type="scientific">Cladocopium goreaui</name>
    <dbReference type="NCBI Taxonomy" id="2562237"/>
    <lineage>
        <taxon>Eukaryota</taxon>
        <taxon>Sar</taxon>
        <taxon>Alveolata</taxon>
        <taxon>Dinophyceae</taxon>
        <taxon>Suessiales</taxon>
        <taxon>Symbiodiniaceae</taxon>
        <taxon>Cladocopium</taxon>
    </lineage>
</organism>
<feature type="transmembrane region" description="Helical" evidence="7">
    <location>
        <begin position="308"/>
        <end position="330"/>
    </location>
</feature>
<evidence type="ECO:0000313" key="11">
    <source>
        <dbReference type="EMBL" id="CAL4782785.1"/>
    </source>
</evidence>
<keyword evidence="3" id="KW-0106">Calcium</keyword>
<feature type="transmembrane region" description="Helical" evidence="7">
    <location>
        <begin position="159"/>
        <end position="183"/>
    </location>
</feature>
<dbReference type="SUPFAM" id="SSF47473">
    <property type="entry name" value="EF-hand"/>
    <property type="match status" value="1"/>
</dbReference>
<dbReference type="InterPro" id="IPR002048">
    <property type="entry name" value="EF_hand_dom"/>
</dbReference>
<evidence type="ECO:0000256" key="2">
    <source>
        <dbReference type="ARBA" id="ARBA00022692"/>
    </source>
</evidence>
<evidence type="ECO:0000259" key="8">
    <source>
        <dbReference type="PROSITE" id="PS50222"/>
    </source>
</evidence>
<evidence type="ECO:0000256" key="4">
    <source>
        <dbReference type="ARBA" id="ARBA00022989"/>
    </source>
</evidence>
<comment type="subcellular location">
    <subcellularLocation>
        <location evidence="1">Membrane</location>
        <topology evidence="1">Multi-pass membrane protein</topology>
    </subcellularLocation>
</comment>
<dbReference type="CDD" id="cd00051">
    <property type="entry name" value="EFh"/>
    <property type="match status" value="1"/>
</dbReference>
<dbReference type="InterPro" id="IPR005821">
    <property type="entry name" value="Ion_trans_dom"/>
</dbReference>
<evidence type="ECO:0000313" key="10">
    <source>
        <dbReference type="EMBL" id="CAL1148848.1"/>
    </source>
</evidence>
<evidence type="ECO:0000256" key="7">
    <source>
        <dbReference type="SAM" id="Phobius"/>
    </source>
</evidence>
<dbReference type="EMBL" id="CAMXCT030002079">
    <property type="protein sequence ID" value="CAL4782785.1"/>
    <property type="molecule type" value="Genomic_DNA"/>
</dbReference>
<dbReference type="EMBL" id="CAMXCT020002079">
    <property type="protein sequence ID" value="CAL1148848.1"/>
    <property type="molecule type" value="Genomic_DNA"/>
</dbReference>
<evidence type="ECO:0000256" key="6">
    <source>
        <dbReference type="SAM" id="MobiDB-lite"/>
    </source>
</evidence>
<proteinExistence type="predicted"/>
<sequence length="546" mass="60904">MAMAKSDLSDLGTSMEWAVSEVQKQQAESLVRMEALRKQHLDWEAAVKSMLQQIRDTFSEEVETSARVELKRGSSTLSQRSTHFAGARELQKLRNSTARQDSPPVAIASSPTGPTAPSGTALTVRRHRTRSSENSRMLEEILSQPGSPERPRSNRIQGVLAWIVESTVFECVTGFVILLNMILIGAEAEMKVKGQVTDWAENIERFFLALYTVELLMRFAVGRWPLFRSGWFLLDFFLVCLGLLALVVIPTIEQGAQEGFEQVLIVRGLRLLRLARVLRMVHRFKVVWPHISGLLSAWDTMVSTTGLIMIWLYIFGCVALEFITTDAELLADPATTSIVKENFGSLPKATLTLLQFVTMDAIANVYYPLVMAKPVLIIYFLPLLMFLSIGLMNLVTAVLVEHALEHASQEAEHARLNQKQRIKDTLPDLLKVFQGLDADGSGSLTRQELADVPISVLPPNVLENVSVDSMEDLFEMLDVDGGGALTQDEFLEGLLSLLLLDVPMWAIQLQKQMLQLYKLVVSKSNLMPERPLSIESPSGKRTALEL</sequence>
<dbReference type="PANTHER" id="PTHR46726:SF1">
    <property type="entry name" value="TWO-PORE CALCIUM CHANNEL 3"/>
    <property type="match status" value="1"/>
</dbReference>